<comment type="subcellular location">
    <subcellularLocation>
        <location evidence="1">Secreted</location>
    </subcellularLocation>
</comment>
<gene>
    <name evidence="6" type="primary">106082640</name>
</gene>
<dbReference type="Pfam" id="PF22651">
    <property type="entry name" value="OBP47_like"/>
    <property type="match status" value="1"/>
</dbReference>
<feature type="compositionally biased region" description="Polar residues" evidence="4">
    <location>
        <begin position="1"/>
        <end position="21"/>
    </location>
</feature>
<dbReference type="STRING" id="35570.A0A1I8PE88"/>
<dbReference type="InterPro" id="IPR052295">
    <property type="entry name" value="Odorant-binding_protein"/>
</dbReference>
<dbReference type="EnsemblMetazoa" id="SCAU007299-RA">
    <property type="protein sequence ID" value="SCAU007299-PA"/>
    <property type="gene ID" value="SCAU007299"/>
</dbReference>
<dbReference type="PANTHER" id="PTHR21066:SF15">
    <property type="entry name" value="GH25962P-RELATED"/>
    <property type="match status" value="1"/>
</dbReference>
<keyword evidence="3" id="KW-0964">Secreted</keyword>
<evidence type="ECO:0000256" key="3">
    <source>
        <dbReference type="ARBA" id="ARBA00022525"/>
    </source>
</evidence>
<dbReference type="PANTHER" id="PTHR21066">
    <property type="entry name" value="ODORANT-BINDING PROTEIN 59A-RELATED"/>
    <property type="match status" value="1"/>
</dbReference>
<reference evidence="6" key="1">
    <citation type="submission" date="2020-05" db="UniProtKB">
        <authorList>
            <consortium name="EnsemblMetazoa"/>
        </authorList>
    </citation>
    <scope>IDENTIFICATION</scope>
    <source>
        <strain evidence="6">USDA</strain>
    </source>
</reference>
<proteinExistence type="inferred from homology"/>
<feature type="domain" description="OBP47-like" evidence="5">
    <location>
        <begin position="94"/>
        <end position="202"/>
    </location>
</feature>
<dbReference type="GO" id="GO:0005576">
    <property type="term" value="C:extracellular region"/>
    <property type="evidence" value="ECO:0007669"/>
    <property type="project" value="UniProtKB-SubCell"/>
</dbReference>
<dbReference type="AlphaFoldDB" id="A0A1I8PE88"/>
<evidence type="ECO:0000256" key="2">
    <source>
        <dbReference type="ARBA" id="ARBA00008098"/>
    </source>
</evidence>
<evidence type="ECO:0000259" key="5">
    <source>
        <dbReference type="Pfam" id="PF22651"/>
    </source>
</evidence>
<dbReference type="OrthoDB" id="7889145at2759"/>
<evidence type="ECO:0000313" key="7">
    <source>
        <dbReference type="Proteomes" id="UP000095300"/>
    </source>
</evidence>
<evidence type="ECO:0000256" key="4">
    <source>
        <dbReference type="SAM" id="MobiDB-lite"/>
    </source>
</evidence>
<comment type="similarity">
    <text evidence="2">Belongs to the PBP/GOBP family.</text>
</comment>
<protein>
    <recommendedName>
        <fullName evidence="5">OBP47-like domain-containing protein</fullName>
    </recommendedName>
</protein>
<dbReference type="InterPro" id="IPR054577">
    <property type="entry name" value="OBP47-like_dom"/>
</dbReference>
<name>A0A1I8PE88_STOCA</name>
<accession>A0A1I8PE88</accession>
<evidence type="ECO:0000313" key="6">
    <source>
        <dbReference type="EnsemblMetazoa" id="SCAU007299-PA"/>
    </source>
</evidence>
<keyword evidence="7" id="KW-1185">Reference proteome</keyword>
<organism evidence="6 7">
    <name type="scientific">Stomoxys calcitrans</name>
    <name type="common">Stable fly</name>
    <name type="synonym">Conops calcitrans</name>
    <dbReference type="NCBI Taxonomy" id="35570"/>
    <lineage>
        <taxon>Eukaryota</taxon>
        <taxon>Metazoa</taxon>
        <taxon>Ecdysozoa</taxon>
        <taxon>Arthropoda</taxon>
        <taxon>Hexapoda</taxon>
        <taxon>Insecta</taxon>
        <taxon>Pterygota</taxon>
        <taxon>Neoptera</taxon>
        <taxon>Endopterygota</taxon>
        <taxon>Diptera</taxon>
        <taxon>Brachycera</taxon>
        <taxon>Muscomorpha</taxon>
        <taxon>Muscoidea</taxon>
        <taxon>Muscidae</taxon>
        <taxon>Stomoxys</taxon>
    </lineage>
</organism>
<feature type="region of interest" description="Disordered" evidence="4">
    <location>
        <begin position="1"/>
        <end position="38"/>
    </location>
</feature>
<sequence>MSESRLGEYSTQRSAIVPSNTEADEPLIKLSAQPPSPGDIVTRSHREWFQYTLQDISKCCRLPSINLGPAVEKCHRHIKTLKSFNPSFPVYAHVCYPECIYRETGSFIEGDIHMETVKNFLQNNIEQRDKIIVPIIAASFQTCMTNIKNTMQSKGIKSYPNIEGLGCSPYASMIYGCVNAETFLHCPQEMWQNDNTCNIAKNFALQCNPLPHVPLPPM</sequence>
<dbReference type="Proteomes" id="UP000095300">
    <property type="component" value="Unassembled WGS sequence"/>
</dbReference>
<dbReference type="Gene3D" id="1.10.238.270">
    <property type="match status" value="1"/>
</dbReference>
<dbReference type="VEuPathDB" id="VectorBase:SCAU007299"/>
<evidence type="ECO:0000256" key="1">
    <source>
        <dbReference type="ARBA" id="ARBA00004613"/>
    </source>
</evidence>